<dbReference type="SMART" id="SM00360">
    <property type="entry name" value="RRM"/>
    <property type="match status" value="1"/>
</dbReference>
<keyword evidence="1" id="KW-0694">RNA-binding</keyword>
<sequence length="275" mass="31293">MTVGIIKITAWKMMFVQTAICVVGYTIGTAGAYQSAAFFRRPMPSVTVSVLPKVNLAFVPSRSYSTALFYDDRDTDYMESFVGGMRYEMVELPDSLVETACFIGNLDEFVNDDMLSLLFSQVSSLNHIPASVARKPNATSLKYGFAIFPTVEEKEAAIIRFHGYLLNERALRVESIIDYKYRVRVPEKLVDYTVGSVKRTRGGGNNTLRKVQADASRFADQSKKNERKDRRKSRTRMSMSGDTSSESRTKTSGSNGKWKKKDRRRRRRDQPELYF</sequence>
<name>A0A7S3V7K1_9STRA</name>
<dbReference type="SUPFAM" id="SSF54928">
    <property type="entry name" value="RNA-binding domain, RBD"/>
    <property type="match status" value="1"/>
</dbReference>
<feature type="domain" description="RRM" evidence="3">
    <location>
        <begin position="99"/>
        <end position="178"/>
    </location>
</feature>
<protein>
    <recommendedName>
        <fullName evidence="3">RRM domain-containing protein</fullName>
    </recommendedName>
</protein>
<gene>
    <name evidence="4" type="ORF">CDEB00056_LOCUS6411</name>
</gene>
<evidence type="ECO:0000256" key="1">
    <source>
        <dbReference type="PROSITE-ProRule" id="PRU00176"/>
    </source>
</evidence>
<dbReference type="InterPro" id="IPR012677">
    <property type="entry name" value="Nucleotide-bd_a/b_plait_sf"/>
</dbReference>
<dbReference type="EMBL" id="HBIO01008396">
    <property type="protein sequence ID" value="CAE0461570.1"/>
    <property type="molecule type" value="Transcribed_RNA"/>
</dbReference>
<evidence type="ECO:0000256" key="2">
    <source>
        <dbReference type="SAM" id="MobiDB-lite"/>
    </source>
</evidence>
<evidence type="ECO:0000313" key="4">
    <source>
        <dbReference type="EMBL" id="CAE0461570.1"/>
    </source>
</evidence>
<reference evidence="4" key="1">
    <citation type="submission" date="2021-01" db="EMBL/GenBank/DDBJ databases">
        <authorList>
            <person name="Corre E."/>
            <person name="Pelletier E."/>
            <person name="Niang G."/>
            <person name="Scheremetjew M."/>
            <person name="Finn R."/>
            <person name="Kale V."/>
            <person name="Holt S."/>
            <person name="Cochrane G."/>
            <person name="Meng A."/>
            <person name="Brown T."/>
            <person name="Cohen L."/>
        </authorList>
    </citation>
    <scope>NUCLEOTIDE SEQUENCE</scope>
    <source>
        <strain evidence="4">MM31A-1</strain>
    </source>
</reference>
<feature type="compositionally biased region" description="Basic residues" evidence="2">
    <location>
        <begin position="257"/>
        <end position="268"/>
    </location>
</feature>
<dbReference type="Gene3D" id="3.30.70.330">
    <property type="match status" value="1"/>
</dbReference>
<feature type="compositionally biased region" description="Polar residues" evidence="2">
    <location>
        <begin position="236"/>
        <end position="255"/>
    </location>
</feature>
<organism evidence="4">
    <name type="scientific">Chaetoceros debilis</name>
    <dbReference type="NCBI Taxonomy" id="122233"/>
    <lineage>
        <taxon>Eukaryota</taxon>
        <taxon>Sar</taxon>
        <taxon>Stramenopiles</taxon>
        <taxon>Ochrophyta</taxon>
        <taxon>Bacillariophyta</taxon>
        <taxon>Coscinodiscophyceae</taxon>
        <taxon>Chaetocerotophycidae</taxon>
        <taxon>Chaetocerotales</taxon>
        <taxon>Chaetocerotaceae</taxon>
        <taxon>Chaetoceros</taxon>
    </lineage>
</organism>
<proteinExistence type="predicted"/>
<dbReference type="InterPro" id="IPR000504">
    <property type="entry name" value="RRM_dom"/>
</dbReference>
<dbReference type="PROSITE" id="PS50102">
    <property type="entry name" value="RRM"/>
    <property type="match status" value="1"/>
</dbReference>
<evidence type="ECO:0000259" key="3">
    <source>
        <dbReference type="PROSITE" id="PS50102"/>
    </source>
</evidence>
<feature type="region of interest" description="Disordered" evidence="2">
    <location>
        <begin position="201"/>
        <end position="275"/>
    </location>
</feature>
<dbReference type="InterPro" id="IPR035979">
    <property type="entry name" value="RBD_domain_sf"/>
</dbReference>
<dbReference type="GO" id="GO:0003723">
    <property type="term" value="F:RNA binding"/>
    <property type="evidence" value="ECO:0007669"/>
    <property type="project" value="UniProtKB-UniRule"/>
</dbReference>
<dbReference type="AlphaFoldDB" id="A0A7S3V7K1"/>
<dbReference type="Pfam" id="PF00076">
    <property type="entry name" value="RRM_1"/>
    <property type="match status" value="1"/>
</dbReference>
<accession>A0A7S3V7K1</accession>
<dbReference type="CDD" id="cd00590">
    <property type="entry name" value="RRM_SF"/>
    <property type="match status" value="1"/>
</dbReference>